<dbReference type="Pfam" id="PF25975">
    <property type="entry name" value="CzcB_C"/>
    <property type="match status" value="1"/>
</dbReference>
<feature type="region of interest" description="Disordered" evidence="3">
    <location>
        <begin position="31"/>
        <end position="54"/>
    </location>
</feature>
<comment type="caution">
    <text evidence="7">The sequence shown here is derived from an EMBL/GenBank/DDBJ whole genome shotgun (WGS) entry which is preliminary data.</text>
</comment>
<evidence type="ECO:0000256" key="1">
    <source>
        <dbReference type="ARBA" id="ARBA00009477"/>
    </source>
</evidence>
<dbReference type="AlphaFoldDB" id="A0A4R3LQ39"/>
<dbReference type="InterPro" id="IPR051909">
    <property type="entry name" value="MFP_Cation_Efflux"/>
</dbReference>
<proteinExistence type="inferred from homology"/>
<dbReference type="FunFam" id="2.40.30.170:FF:000010">
    <property type="entry name" value="Efflux RND transporter periplasmic adaptor subunit"/>
    <property type="match status" value="1"/>
</dbReference>
<dbReference type="GO" id="GO:0060003">
    <property type="term" value="P:copper ion export"/>
    <property type="evidence" value="ECO:0007669"/>
    <property type="project" value="TreeGrafter"/>
</dbReference>
<dbReference type="GO" id="GO:0030288">
    <property type="term" value="C:outer membrane-bounded periplasmic space"/>
    <property type="evidence" value="ECO:0007669"/>
    <property type="project" value="TreeGrafter"/>
</dbReference>
<dbReference type="Gene3D" id="2.40.50.100">
    <property type="match status" value="1"/>
</dbReference>
<dbReference type="InterPro" id="IPR058792">
    <property type="entry name" value="Beta-barrel_RND_2"/>
</dbReference>
<name>A0A4R3LQ39_9HYPH</name>
<keyword evidence="2" id="KW-0813">Transport</keyword>
<evidence type="ECO:0000259" key="6">
    <source>
        <dbReference type="Pfam" id="PF25975"/>
    </source>
</evidence>
<evidence type="ECO:0000259" key="5">
    <source>
        <dbReference type="Pfam" id="PF25973"/>
    </source>
</evidence>
<dbReference type="SUPFAM" id="SSF111369">
    <property type="entry name" value="HlyD-like secretion proteins"/>
    <property type="match status" value="1"/>
</dbReference>
<dbReference type="PANTHER" id="PTHR30097:SF4">
    <property type="entry name" value="SLR6042 PROTEIN"/>
    <property type="match status" value="1"/>
</dbReference>
<feature type="domain" description="CusB-like beta-barrel" evidence="4">
    <location>
        <begin position="168"/>
        <end position="238"/>
    </location>
</feature>
<dbReference type="GO" id="GO:0046914">
    <property type="term" value="F:transition metal ion binding"/>
    <property type="evidence" value="ECO:0007669"/>
    <property type="project" value="TreeGrafter"/>
</dbReference>
<dbReference type="InterPro" id="IPR058647">
    <property type="entry name" value="BSH_CzcB-like"/>
</dbReference>
<comment type="similarity">
    <text evidence="1">Belongs to the membrane fusion protein (MFP) (TC 8.A.1) family.</text>
</comment>
<evidence type="ECO:0000256" key="3">
    <source>
        <dbReference type="SAM" id="MobiDB-lite"/>
    </source>
</evidence>
<dbReference type="EMBL" id="SMAI01000016">
    <property type="protein sequence ID" value="TCT01816.1"/>
    <property type="molecule type" value="Genomic_DNA"/>
</dbReference>
<evidence type="ECO:0000256" key="2">
    <source>
        <dbReference type="ARBA" id="ARBA00022448"/>
    </source>
</evidence>
<dbReference type="InterPro" id="IPR058649">
    <property type="entry name" value="CzcB_C"/>
</dbReference>
<evidence type="ECO:0000313" key="7">
    <source>
        <dbReference type="EMBL" id="TCT01816.1"/>
    </source>
</evidence>
<dbReference type="OrthoDB" id="9774837at2"/>
<evidence type="ECO:0000313" key="8">
    <source>
        <dbReference type="Proteomes" id="UP000294664"/>
    </source>
</evidence>
<dbReference type="Gene3D" id="2.40.420.20">
    <property type="match status" value="1"/>
</dbReference>
<evidence type="ECO:0000259" key="4">
    <source>
        <dbReference type="Pfam" id="PF25954"/>
    </source>
</evidence>
<keyword evidence="8" id="KW-1185">Reference proteome</keyword>
<dbReference type="Pfam" id="PF25973">
    <property type="entry name" value="BSH_CzcB"/>
    <property type="match status" value="1"/>
</dbReference>
<dbReference type="RefSeq" id="WP_132034693.1">
    <property type="nucleotide sequence ID" value="NZ_SMAI01000016.1"/>
</dbReference>
<dbReference type="NCBIfam" id="NF045680">
    <property type="entry name" value="DiMtlExpIhpB"/>
    <property type="match status" value="1"/>
</dbReference>
<sequence length="322" mass="34609">MIRSARRDVALLLLGLMAGAGTLYALQEKPSSVTPSQAAESGHGEEEGHSEGAIELDDTKLAAASIGLETARPEMLRRKLRLNGLIQPNQEAIVQVAPRFPGIVREIRKRLGDKVNKGDVLAVIESNQSLTTYDLKSPISGTVVERGVALGEYVSEQKPAFIVADLSTLWVDLSVYRRDFAKVRVGDPVQIDPEDGGAPIDGKVIYVSPIGAADTQSALARIAIPNDGMRLRPGLFAVGTIVLAEKPVDLAVRLNALQAIDNRTVVFVRNGDAFEPRDVELGERDGEWAEVLFGLMPGDSYAAKNSFVIKAELAKGSASHEH</sequence>
<gene>
    <name evidence="7" type="ORF">EDC64_11613</name>
</gene>
<feature type="domain" description="CzcB-like barrel-sandwich hybrid" evidence="5">
    <location>
        <begin position="93"/>
        <end position="165"/>
    </location>
</feature>
<feature type="domain" description="CzcB-like C-terminal circularly permuted SH3-like" evidence="6">
    <location>
        <begin position="250"/>
        <end position="310"/>
    </location>
</feature>
<dbReference type="Proteomes" id="UP000294664">
    <property type="component" value="Unassembled WGS sequence"/>
</dbReference>
<dbReference type="Pfam" id="PF25954">
    <property type="entry name" value="Beta-barrel_RND_2"/>
    <property type="match status" value="1"/>
</dbReference>
<dbReference type="GO" id="GO:0015679">
    <property type="term" value="P:plasma membrane copper ion transport"/>
    <property type="evidence" value="ECO:0007669"/>
    <property type="project" value="TreeGrafter"/>
</dbReference>
<dbReference type="CDD" id="cd06850">
    <property type="entry name" value="biotinyl_domain"/>
    <property type="match status" value="1"/>
</dbReference>
<organism evidence="7 8">
    <name type="scientific">Aquabacter spiritensis</name>
    <dbReference type="NCBI Taxonomy" id="933073"/>
    <lineage>
        <taxon>Bacteria</taxon>
        <taxon>Pseudomonadati</taxon>
        <taxon>Pseudomonadota</taxon>
        <taxon>Alphaproteobacteria</taxon>
        <taxon>Hyphomicrobiales</taxon>
        <taxon>Xanthobacteraceae</taxon>
        <taxon>Aquabacter</taxon>
    </lineage>
</organism>
<protein>
    <submittedName>
        <fullName evidence="7">Cobalt-zinc-cadmium efflux system membrane fusion protein</fullName>
    </submittedName>
</protein>
<dbReference type="Gene3D" id="2.40.30.170">
    <property type="match status" value="1"/>
</dbReference>
<accession>A0A4R3LQ39</accession>
<reference evidence="7 8" key="1">
    <citation type="submission" date="2019-03" db="EMBL/GenBank/DDBJ databases">
        <title>Genomic Encyclopedia of Type Strains, Phase IV (KMG-IV): sequencing the most valuable type-strain genomes for metagenomic binning, comparative biology and taxonomic classification.</title>
        <authorList>
            <person name="Goeker M."/>
        </authorList>
    </citation>
    <scope>NUCLEOTIDE SEQUENCE [LARGE SCALE GENOMIC DNA]</scope>
    <source>
        <strain evidence="7 8">DSM 9035</strain>
    </source>
</reference>
<dbReference type="PANTHER" id="PTHR30097">
    <property type="entry name" value="CATION EFFLUX SYSTEM PROTEIN CUSB"/>
    <property type="match status" value="1"/>
</dbReference>
<feature type="compositionally biased region" description="Basic and acidic residues" evidence="3">
    <location>
        <begin position="42"/>
        <end position="54"/>
    </location>
</feature>